<evidence type="ECO:0000256" key="4">
    <source>
        <dbReference type="SAM" id="MobiDB-lite"/>
    </source>
</evidence>
<gene>
    <name evidence="6" type="ORF">WMO43_10460</name>
</gene>
<dbReference type="PANTHER" id="PTHR30061">
    <property type="entry name" value="MALTOSE-BINDING PERIPLASMIC PROTEIN"/>
    <property type="match status" value="1"/>
</dbReference>
<dbReference type="SUPFAM" id="SSF53850">
    <property type="entry name" value="Periplasmic binding protein-like II"/>
    <property type="match status" value="1"/>
</dbReference>
<comment type="caution">
    <text evidence="6">The sequence shown here is derived from an EMBL/GenBank/DDBJ whole genome shotgun (WGS) entry which is preliminary data.</text>
</comment>
<feature type="compositionally biased region" description="Basic and acidic residues" evidence="4">
    <location>
        <begin position="262"/>
        <end position="271"/>
    </location>
</feature>
<keyword evidence="7" id="KW-1185">Reference proteome</keyword>
<accession>A0ABV1HF04</accession>
<dbReference type="Pfam" id="PF13416">
    <property type="entry name" value="SBP_bac_8"/>
    <property type="match status" value="1"/>
</dbReference>
<sequence length="428" mass="47275">MKKRLFAMFLVLVMMTVAVAACGKSGNKESSKNKNGEETETEEAKPVYQFTIWGSKADLSDEKGSWLKTRCDMFAAKHQDAELEFKYAAYTEEKAAKKMEENREKAPDIFIFNSAQTAELVESRLLTRLWGETEDYVLSSNATSIGDLSKYAQKVYGIPVEANPYVLYYDKRTLSQEDVQNLDTILAKGVLAYPLDDENYRNAFYQAQDVVEVPEQDENGTDGTEDGTKDNTQTDDAAQDNTQTDAAQPEESTQDNTQSENGEQKESEPLAKETVDAWLATFRSNPQVLNDTDGNAGITGLKDGTVQAAVQDASAYDKMKEALGENLGVAALPVFTIDGMTKQMKCVTEAKCIGVNPDCENFEMTIALATYLGSADSQQMHYDMSGVIPVNLSAVQTLRSDVELADVIAQIADKENPGWDLPEEEEEE</sequence>
<name>A0ABV1HF04_9FIRM</name>
<proteinExistence type="inferred from homology"/>
<dbReference type="Proteomes" id="UP001454489">
    <property type="component" value="Unassembled WGS sequence"/>
</dbReference>
<evidence type="ECO:0000256" key="3">
    <source>
        <dbReference type="ARBA" id="ARBA00022729"/>
    </source>
</evidence>
<feature type="signal peptide" evidence="5">
    <location>
        <begin position="1"/>
        <end position="20"/>
    </location>
</feature>
<protein>
    <submittedName>
        <fullName evidence="6">Extracellular solute-binding protein</fullName>
    </submittedName>
</protein>
<feature type="region of interest" description="Disordered" evidence="4">
    <location>
        <begin position="209"/>
        <end position="271"/>
    </location>
</feature>
<feature type="compositionally biased region" description="Low complexity" evidence="4">
    <location>
        <begin position="230"/>
        <end position="247"/>
    </location>
</feature>
<dbReference type="PROSITE" id="PS51257">
    <property type="entry name" value="PROKAR_LIPOPROTEIN"/>
    <property type="match status" value="1"/>
</dbReference>
<organism evidence="6 7">
    <name type="scientific">Maccoyibacter intestinihominis</name>
    <dbReference type="NCBI Taxonomy" id="3133499"/>
    <lineage>
        <taxon>Bacteria</taxon>
        <taxon>Bacillati</taxon>
        <taxon>Bacillota</taxon>
        <taxon>Clostridia</taxon>
        <taxon>Lachnospirales</taxon>
        <taxon>Lachnospiraceae</taxon>
        <taxon>Maccoyibacter</taxon>
    </lineage>
</organism>
<keyword evidence="2" id="KW-0813">Transport</keyword>
<dbReference type="Gene3D" id="3.40.190.10">
    <property type="entry name" value="Periplasmic binding protein-like II"/>
    <property type="match status" value="2"/>
</dbReference>
<evidence type="ECO:0000256" key="2">
    <source>
        <dbReference type="ARBA" id="ARBA00022448"/>
    </source>
</evidence>
<reference evidence="6 7" key="1">
    <citation type="submission" date="2024-03" db="EMBL/GenBank/DDBJ databases">
        <title>Human intestinal bacterial collection.</title>
        <authorList>
            <person name="Pauvert C."/>
            <person name="Hitch T.C.A."/>
            <person name="Clavel T."/>
        </authorList>
    </citation>
    <scope>NUCLEOTIDE SEQUENCE [LARGE SCALE GENOMIC DNA]</scope>
    <source>
        <strain evidence="6 7">CLA-AA-H185</strain>
    </source>
</reference>
<dbReference type="RefSeq" id="WP_177962338.1">
    <property type="nucleotide sequence ID" value="NZ_JBBMEX010000010.1"/>
</dbReference>
<comment type="similarity">
    <text evidence="1">Belongs to the bacterial solute-binding protein 1 family.</text>
</comment>
<evidence type="ECO:0000256" key="5">
    <source>
        <dbReference type="SAM" id="SignalP"/>
    </source>
</evidence>
<feature type="compositionally biased region" description="Polar residues" evidence="4">
    <location>
        <begin position="250"/>
        <end position="261"/>
    </location>
</feature>
<dbReference type="EMBL" id="JBBMEX010000010">
    <property type="protein sequence ID" value="MEQ2558284.1"/>
    <property type="molecule type" value="Genomic_DNA"/>
</dbReference>
<feature type="chain" id="PRO_5046396150" evidence="5">
    <location>
        <begin position="21"/>
        <end position="428"/>
    </location>
</feature>
<keyword evidence="3 5" id="KW-0732">Signal</keyword>
<evidence type="ECO:0000313" key="6">
    <source>
        <dbReference type="EMBL" id="MEQ2558284.1"/>
    </source>
</evidence>
<dbReference type="InterPro" id="IPR006059">
    <property type="entry name" value="SBP"/>
</dbReference>
<evidence type="ECO:0000256" key="1">
    <source>
        <dbReference type="ARBA" id="ARBA00008520"/>
    </source>
</evidence>
<feature type="compositionally biased region" description="Acidic residues" evidence="4">
    <location>
        <begin position="212"/>
        <end position="225"/>
    </location>
</feature>
<dbReference type="PANTHER" id="PTHR30061:SF50">
    <property type="entry name" value="MALTOSE_MALTODEXTRIN-BINDING PERIPLASMIC PROTEIN"/>
    <property type="match status" value="1"/>
</dbReference>
<evidence type="ECO:0000313" key="7">
    <source>
        <dbReference type="Proteomes" id="UP001454489"/>
    </source>
</evidence>